<feature type="region of interest" description="Disordered" evidence="5">
    <location>
        <begin position="124"/>
        <end position="146"/>
    </location>
</feature>
<comment type="similarity">
    <text evidence="2">Belongs to the CDC73 family.</text>
</comment>
<comment type="subcellular location">
    <subcellularLocation>
        <location evidence="1">Nucleus</location>
    </subcellularLocation>
</comment>
<dbReference type="InterPro" id="IPR038103">
    <property type="entry name" value="CDC73_C_sf"/>
</dbReference>
<keyword evidence="4" id="KW-0539">Nucleus</keyword>
<evidence type="ECO:0000256" key="1">
    <source>
        <dbReference type="ARBA" id="ARBA00004123"/>
    </source>
</evidence>
<name>A0A060SYQ6_BLAAD</name>
<feature type="region of interest" description="Disordered" evidence="5">
    <location>
        <begin position="42"/>
        <end position="65"/>
    </location>
</feature>
<reference evidence="7" key="2">
    <citation type="submission" date="2014-06" db="EMBL/GenBank/DDBJ databases">
        <title>The complete genome of Blastobotrys (Arxula) adeninivorans LS3 - a yeast of biotechnological interest.</title>
        <authorList>
            <person name="Kunze G."/>
            <person name="Gaillardin C."/>
            <person name="Czernicka M."/>
            <person name="Durrens P."/>
            <person name="Martin T."/>
            <person name="Boer E."/>
            <person name="Gabaldon T."/>
            <person name="Cruz J."/>
            <person name="Talla E."/>
            <person name="Marck C."/>
            <person name="Goffeau A."/>
            <person name="Barbe V."/>
            <person name="Baret P."/>
            <person name="Baronian K."/>
            <person name="Beier S."/>
            <person name="Bleykasten C."/>
            <person name="Bode R."/>
            <person name="Casaregola S."/>
            <person name="Despons L."/>
            <person name="Fairhead C."/>
            <person name="Giersberg M."/>
            <person name="Gierski P."/>
            <person name="Hahnel U."/>
            <person name="Hartmann A."/>
            <person name="Jankowska D."/>
            <person name="Jubin C."/>
            <person name="Jung P."/>
            <person name="Lafontaine I."/>
            <person name="Leh-Louis V."/>
            <person name="Lemaire M."/>
            <person name="Marcet-Houben M."/>
            <person name="Mascher M."/>
            <person name="Morel G."/>
            <person name="Richard G.-F."/>
            <person name="Riechen J."/>
            <person name="Sacerdot C."/>
            <person name="Sarkar A."/>
            <person name="Savel G."/>
            <person name="Schacherer J."/>
            <person name="Sherman D."/>
            <person name="Straub M.-L."/>
            <person name="Stein N."/>
            <person name="Thierry A."/>
            <person name="Trautwein-Schult A."/>
            <person name="Westhof E."/>
            <person name="Worch S."/>
            <person name="Dujon B."/>
            <person name="Souciet J.-L."/>
            <person name="Wincker P."/>
            <person name="Scholz U."/>
            <person name="Neuveglise N."/>
        </authorList>
    </citation>
    <scope>NUCLEOTIDE SEQUENCE</scope>
    <source>
        <strain evidence="7">LS3</strain>
    </source>
</reference>
<organism evidence="7">
    <name type="scientific">Blastobotrys adeninivorans</name>
    <name type="common">Yeast</name>
    <name type="synonym">Arxula adeninivorans</name>
    <dbReference type="NCBI Taxonomy" id="409370"/>
    <lineage>
        <taxon>Eukaryota</taxon>
        <taxon>Fungi</taxon>
        <taxon>Dikarya</taxon>
        <taxon>Ascomycota</taxon>
        <taxon>Saccharomycotina</taxon>
        <taxon>Dipodascomycetes</taxon>
        <taxon>Dipodascales</taxon>
        <taxon>Trichomonascaceae</taxon>
        <taxon>Blastobotrys</taxon>
    </lineage>
</organism>
<reference evidence="7" key="1">
    <citation type="submission" date="2014-02" db="EMBL/GenBank/DDBJ databases">
        <authorList>
            <person name="Genoscope - CEA"/>
        </authorList>
    </citation>
    <scope>NUCLEOTIDE SEQUENCE</scope>
    <source>
        <strain evidence="7">LS3</strain>
    </source>
</reference>
<sequence>MDPLVALRSAIAAKLQPVLVRGGQVVDDNEIASAEALRFPPVPGISEEETDVPLSTETRFESKDPETRPLDLRTVYNCWITRDLNVTNYITVSAERGIFNLKFLERTDLLTWLEGASEDSENIITEGKKQVKSKQGESESKAGGKKELDPTLRAVYDKERTLVDHNTVLRGAKKISFASVSTECRQKIIFPYKSAAKTGKPVQSTTTKGSGASADDAKSRKKEPIIILSPSASALLNMANVKQFFEQGRFEYQPSASGAANIQYITRKSQKLGGQIRLVVVNSVDRFKPEYWDRVVAVFVTGQPWQLKPYKWSDPHVLFQQVLGFSLVFKGDPLPPTLKQWNVDVIPIDRNHRFKDSELVERIWDKIEYNLHKRGYKGRR</sequence>
<dbReference type="PANTHER" id="PTHR12466">
    <property type="entry name" value="CDC73 DOMAIN PROTEIN"/>
    <property type="match status" value="1"/>
</dbReference>
<keyword evidence="3" id="KW-0804">Transcription</keyword>
<dbReference type="EMBL" id="HG937691">
    <property type="protein sequence ID" value="CDP33848.1"/>
    <property type="molecule type" value="Genomic_DNA"/>
</dbReference>
<dbReference type="GO" id="GO:0000993">
    <property type="term" value="F:RNA polymerase II complex binding"/>
    <property type="evidence" value="ECO:0007669"/>
    <property type="project" value="TreeGrafter"/>
</dbReference>
<feature type="domain" description="Cell division control protein 73 C-terminal" evidence="6">
    <location>
        <begin position="220"/>
        <end position="368"/>
    </location>
</feature>
<evidence type="ECO:0000313" key="7">
    <source>
        <dbReference type="EMBL" id="CDP33848.1"/>
    </source>
</evidence>
<dbReference type="GO" id="GO:0032968">
    <property type="term" value="P:positive regulation of transcription elongation by RNA polymerase II"/>
    <property type="evidence" value="ECO:0007669"/>
    <property type="project" value="TreeGrafter"/>
</dbReference>
<evidence type="ECO:0000256" key="2">
    <source>
        <dbReference type="ARBA" id="ARBA00010427"/>
    </source>
</evidence>
<dbReference type="InterPro" id="IPR031336">
    <property type="entry name" value="CDC73_C"/>
</dbReference>
<accession>A0A060SYQ6</accession>
<evidence type="ECO:0000256" key="4">
    <source>
        <dbReference type="ARBA" id="ARBA00023242"/>
    </source>
</evidence>
<dbReference type="Pfam" id="PF05179">
    <property type="entry name" value="CDC73_C"/>
    <property type="match status" value="1"/>
</dbReference>
<evidence type="ECO:0000259" key="6">
    <source>
        <dbReference type="Pfam" id="PF05179"/>
    </source>
</evidence>
<proteinExistence type="inferred from homology"/>
<feature type="compositionally biased region" description="Basic and acidic residues" evidence="5">
    <location>
        <begin position="126"/>
        <end position="146"/>
    </location>
</feature>
<dbReference type="GO" id="GO:0016593">
    <property type="term" value="C:Cdc73/Paf1 complex"/>
    <property type="evidence" value="ECO:0007669"/>
    <property type="project" value="InterPro"/>
</dbReference>
<evidence type="ECO:0000256" key="3">
    <source>
        <dbReference type="ARBA" id="ARBA00023163"/>
    </source>
</evidence>
<gene>
    <name evidence="7" type="ORF">GNLVRS02_ARAD1A18876g</name>
</gene>
<dbReference type="InterPro" id="IPR007852">
    <property type="entry name" value="Cdc73/Parafibromin"/>
</dbReference>
<feature type="region of interest" description="Disordered" evidence="5">
    <location>
        <begin position="199"/>
        <end position="218"/>
    </location>
</feature>
<feature type="compositionally biased region" description="Polar residues" evidence="5">
    <location>
        <begin position="201"/>
        <end position="210"/>
    </location>
</feature>
<dbReference type="PANTHER" id="PTHR12466:SF8">
    <property type="entry name" value="PARAFIBROMIN"/>
    <property type="match status" value="1"/>
</dbReference>
<dbReference type="GO" id="GO:0006368">
    <property type="term" value="P:transcription elongation by RNA polymerase II"/>
    <property type="evidence" value="ECO:0007669"/>
    <property type="project" value="InterPro"/>
</dbReference>
<evidence type="ECO:0000256" key="5">
    <source>
        <dbReference type="SAM" id="MobiDB-lite"/>
    </source>
</evidence>
<dbReference type="PhylomeDB" id="A0A060SYQ6"/>
<dbReference type="Gene3D" id="3.40.50.11990">
    <property type="entry name" value="RNA polymerase II accessory factor, Cdc73 C-terminal domain"/>
    <property type="match status" value="1"/>
</dbReference>
<dbReference type="AlphaFoldDB" id="A0A060SYQ6"/>
<protein>
    <submittedName>
        <fullName evidence="7">ARAD1A18876p</fullName>
    </submittedName>
</protein>